<accession>A0ABC8KCR3</accession>
<dbReference type="SUPFAM" id="SSF63748">
    <property type="entry name" value="Tudor/PWWP/MBT"/>
    <property type="match status" value="1"/>
</dbReference>
<evidence type="ECO:0000256" key="3">
    <source>
        <dbReference type="SAM" id="MobiDB-lite"/>
    </source>
</evidence>
<dbReference type="InterPro" id="IPR036142">
    <property type="entry name" value="ENT_dom-like_sf"/>
</dbReference>
<dbReference type="Gene3D" id="1.10.1240.40">
    <property type="entry name" value="ENT domain"/>
    <property type="match status" value="1"/>
</dbReference>
<dbReference type="SUPFAM" id="SSF158639">
    <property type="entry name" value="ENT-like"/>
    <property type="match status" value="1"/>
</dbReference>
<reference evidence="5 6" key="1">
    <citation type="submission" date="2022-03" db="EMBL/GenBank/DDBJ databases">
        <authorList>
            <person name="Macdonald S."/>
            <person name="Ahmed S."/>
            <person name="Newling K."/>
        </authorList>
    </citation>
    <scope>NUCLEOTIDE SEQUENCE [LARGE SCALE GENOMIC DNA]</scope>
</reference>
<protein>
    <recommendedName>
        <fullName evidence="4">ENT domain-containing protein</fullName>
    </recommendedName>
</protein>
<dbReference type="SMART" id="SM01191">
    <property type="entry name" value="ENT"/>
    <property type="match status" value="1"/>
</dbReference>
<dbReference type="SMART" id="SM00743">
    <property type="entry name" value="Agenet"/>
    <property type="match status" value="1"/>
</dbReference>
<dbReference type="InterPro" id="IPR033485">
    <property type="entry name" value="EMSY-LIKE_plant"/>
</dbReference>
<comment type="subcellular location">
    <subcellularLocation>
        <location evidence="1">Nucleus</location>
    </subcellularLocation>
</comment>
<feature type="compositionally biased region" description="Basic residues" evidence="3">
    <location>
        <begin position="215"/>
        <end position="233"/>
    </location>
</feature>
<gene>
    <name evidence="5" type="ORF">ERUC_LOCUS22509</name>
</gene>
<comment type="caution">
    <text evidence="5">The sequence shown here is derived from an EMBL/GenBank/DDBJ whole genome shotgun (WGS) entry which is preliminary data.</text>
</comment>
<evidence type="ECO:0000313" key="5">
    <source>
        <dbReference type="EMBL" id="CAH8356754.1"/>
    </source>
</evidence>
<dbReference type="Pfam" id="PF03735">
    <property type="entry name" value="ENT"/>
    <property type="match status" value="1"/>
</dbReference>
<evidence type="ECO:0000256" key="1">
    <source>
        <dbReference type="ARBA" id="ARBA00004123"/>
    </source>
</evidence>
<evidence type="ECO:0000256" key="2">
    <source>
        <dbReference type="ARBA" id="ARBA00023242"/>
    </source>
</evidence>
<keyword evidence="2" id="KW-0539">Nucleus</keyword>
<dbReference type="CDD" id="cd20404">
    <property type="entry name" value="Tudor_Agenet_AtEML-like"/>
    <property type="match status" value="1"/>
</dbReference>
<dbReference type="PANTHER" id="PTHR33432:SF20">
    <property type="entry name" value="PROTEIN EMSY-LIKE 1"/>
    <property type="match status" value="1"/>
</dbReference>
<feature type="compositionally biased region" description="Basic and acidic residues" evidence="3">
    <location>
        <begin position="320"/>
        <end position="329"/>
    </location>
</feature>
<organism evidence="5 6">
    <name type="scientific">Eruca vesicaria subsp. sativa</name>
    <name type="common">Garden rocket</name>
    <name type="synonym">Eruca sativa</name>
    <dbReference type="NCBI Taxonomy" id="29727"/>
    <lineage>
        <taxon>Eukaryota</taxon>
        <taxon>Viridiplantae</taxon>
        <taxon>Streptophyta</taxon>
        <taxon>Embryophyta</taxon>
        <taxon>Tracheophyta</taxon>
        <taxon>Spermatophyta</taxon>
        <taxon>Magnoliopsida</taxon>
        <taxon>eudicotyledons</taxon>
        <taxon>Gunneridae</taxon>
        <taxon>Pentapetalae</taxon>
        <taxon>rosids</taxon>
        <taxon>malvids</taxon>
        <taxon>Brassicales</taxon>
        <taxon>Brassicaceae</taxon>
        <taxon>Brassiceae</taxon>
        <taxon>Eruca</taxon>
    </lineage>
</organism>
<dbReference type="PANTHER" id="PTHR33432">
    <property type="entry name" value="PROTEIN EMSY-LIKE 4"/>
    <property type="match status" value="1"/>
</dbReference>
<dbReference type="EMBL" id="CAKOAT010219599">
    <property type="protein sequence ID" value="CAH8356754.1"/>
    <property type="molecule type" value="Genomic_DNA"/>
</dbReference>
<name>A0ABC8KCR3_ERUVS</name>
<feature type="region of interest" description="Disordered" evidence="3">
    <location>
        <begin position="309"/>
        <end position="329"/>
    </location>
</feature>
<dbReference type="Proteomes" id="UP001642260">
    <property type="component" value="Unassembled WGS sequence"/>
</dbReference>
<evidence type="ECO:0000259" key="4">
    <source>
        <dbReference type="PROSITE" id="PS51138"/>
    </source>
</evidence>
<dbReference type="InterPro" id="IPR014002">
    <property type="entry name" value="Agenet_dom_plant"/>
</dbReference>
<dbReference type="AlphaFoldDB" id="A0ABC8KCR3"/>
<sequence>MEAQVHQLEQEAYTAVLRAFKAQSDAISWDKESLITDLRRELRVSDDEHRELLSRVNKDDTIQRIRDWRQGGGSQVPSRHATNHGFDVVLSPTFSASRKKHKPFQSYHPSIGPAGNRSFNNRVVSGGISANESAEALVGRKVWTKWPEDNNFYEAIITQYNVAEGRHALVYDIDSANETWEWVDLKEIPPEDIRWDGEESGVALNIGLGSGSIRGNRRNQSHYGRGRGPRIHQPRRELGPPPAQQNGGGGDWRTSSDDIELFNTDSLVKEVERVFDSTHPDPFELDKAKKMLKEHEQALIAAIARLADTSDGEIDGDPPYSHDHPMPQG</sequence>
<dbReference type="InterPro" id="IPR005491">
    <property type="entry name" value="ENT_dom"/>
</dbReference>
<dbReference type="GO" id="GO:0005634">
    <property type="term" value="C:nucleus"/>
    <property type="evidence" value="ECO:0007669"/>
    <property type="project" value="UniProtKB-SubCell"/>
</dbReference>
<proteinExistence type="predicted"/>
<keyword evidence="6" id="KW-1185">Reference proteome</keyword>
<dbReference type="PROSITE" id="PS51138">
    <property type="entry name" value="ENT"/>
    <property type="match status" value="1"/>
</dbReference>
<dbReference type="Gene3D" id="2.30.30.140">
    <property type="match status" value="1"/>
</dbReference>
<feature type="region of interest" description="Disordered" evidence="3">
    <location>
        <begin position="209"/>
        <end position="257"/>
    </location>
</feature>
<feature type="domain" description="ENT" evidence="4">
    <location>
        <begin position="1"/>
        <end position="88"/>
    </location>
</feature>
<evidence type="ECO:0000313" key="6">
    <source>
        <dbReference type="Proteomes" id="UP001642260"/>
    </source>
</evidence>